<keyword evidence="1" id="KW-1133">Transmembrane helix</keyword>
<evidence type="ECO:0000313" key="2">
    <source>
        <dbReference type="EMBL" id="KKN59840.1"/>
    </source>
</evidence>
<organism evidence="2">
    <name type="scientific">marine sediment metagenome</name>
    <dbReference type="NCBI Taxonomy" id="412755"/>
    <lineage>
        <taxon>unclassified sequences</taxon>
        <taxon>metagenomes</taxon>
        <taxon>ecological metagenomes</taxon>
    </lineage>
</organism>
<reference evidence="2" key="1">
    <citation type="journal article" date="2015" name="Nature">
        <title>Complex archaea that bridge the gap between prokaryotes and eukaryotes.</title>
        <authorList>
            <person name="Spang A."/>
            <person name="Saw J.H."/>
            <person name="Jorgensen S.L."/>
            <person name="Zaremba-Niedzwiedzka K."/>
            <person name="Martijn J."/>
            <person name="Lind A.E."/>
            <person name="van Eijk R."/>
            <person name="Schleper C."/>
            <person name="Guy L."/>
            <person name="Ettema T.J."/>
        </authorList>
    </citation>
    <scope>NUCLEOTIDE SEQUENCE</scope>
</reference>
<gene>
    <name evidence="2" type="ORF">LCGC14_0538380</name>
</gene>
<proteinExistence type="predicted"/>
<dbReference type="EMBL" id="LAZR01000714">
    <property type="protein sequence ID" value="KKN59840.1"/>
    <property type="molecule type" value="Genomic_DNA"/>
</dbReference>
<protein>
    <submittedName>
        <fullName evidence="2">Uncharacterized protein</fullName>
    </submittedName>
</protein>
<keyword evidence="1" id="KW-0472">Membrane</keyword>
<sequence length="167" mass="17573">MTNSLKGDGKAIFTIFLGAIIAIVFMTSFADNIFTQTTTATVVNTSVTVLAINTSLALEGRDLISATEVINVTFTDLAERGLIISDGVLNGAKTVTLTANDSASALVGTAVNVSYTYNPDGYISDAGGRSISKLILVISALAIVVFVIVVMFKFGSINQLINSRRKE</sequence>
<feature type="transmembrane region" description="Helical" evidence="1">
    <location>
        <begin position="12"/>
        <end position="30"/>
    </location>
</feature>
<comment type="caution">
    <text evidence="2">The sequence shown here is derived from an EMBL/GenBank/DDBJ whole genome shotgun (WGS) entry which is preliminary data.</text>
</comment>
<name>A0A0F9RTS2_9ZZZZ</name>
<evidence type="ECO:0000256" key="1">
    <source>
        <dbReference type="SAM" id="Phobius"/>
    </source>
</evidence>
<keyword evidence="1" id="KW-0812">Transmembrane</keyword>
<feature type="transmembrane region" description="Helical" evidence="1">
    <location>
        <begin position="134"/>
        <end position="155"/>
    </location>
</feature>
<dbReference type="AlphaFoldDB" id="A0A0F9RTS2"/>
<accession>A0A0F9RTS2</accession>